<dbReference type="InterPro" id="IPR036291">
    <property type="entry name" value="NAD(P)-bd_dom_sf"/>
</dbReference>
<gene>
    <name evidence="2" type="ORF">HEK616_47190</name>
</gene>
<dbReference type="InterPro" id="IPR016040">
    <property type="entry name" value="NAD(P)-bd_dom"/>
</dbReference>
<dbReference type="Proteomes" id="UP001059597">
    <property type="component" value="Chromosome"/>
</dbReference>
<keyword evidence="3" id="KW-1185">Reference proteome</keyword>
<dbReference type="Gene3D" id="3.90.25.10">
    <property type="entry name" value="UDP-galactose 4-epimerase, domain 1"/>
    <property type="match status" value="1"/>
</dbReference>
<dbReference type="SUPFAM" id="SSF51735">
    <property type="entry name" value="NAD(P)-binding Rossmann-fold domains"/>
    <property type="match status" value="1"/>
</dbReference>
<name>A0ABN6R0M9_STRNI</name>
<accession>A0ABN6R0M9</accession>
<proteinExistence type="predicted"/>
<sequence>MSVAVLVTGATGTVGRHVVDGLVRAGASVHALTRTPERAGLPAGVTVFRGDLEDPDTLRTALSGVDRLYLFPVPETAEAVAGMAREAGVRHIVTLSSISAGYNSGDFSGDHHRAVEKAVEASGLEWTHVRPGEFMANVVNWAPAVQDENVVREPFGEAPSVMVHEADIAEVAVEALTGEGHAGAVYSLTGPQVLTKRDQVRTLAEVLDRDIVFEELTPQQARQRWLDRGVPAEVADWLTQPPAEHAVVGPTATEVTGRPARTFAQWVADHRADFAPA</sequence>
<feature type="domain" description="NAD(P)-binding" evidence="1">
    <location>
        <begin position="9"/>
        <end position="177"/>
    </location>
</feature>
<reference evidence="2" key="1">
    <citation type="submission" date="2022-06" db="EMBL/GenBank/DDBJ databases">
        <title>Complete genome sequence of Streptomyces nigrescens HEK616.</title>
        <authorList>
            <person name="Asamizu S."/>
            <person name="Onaka H."/>
        </authorList>
    </citation>
    <scope>NUCLEOTIDE SEQUENCE</scope>
    <source>
        <strain evidence="2">HEK616</strain>
    </source>
</reference>
<dbReference type="InterPro" id="IPR051604">
    <property type="entry name" value="Ergot_Alk_Oxidoreductase"/>
</dbReference>
<dbReference type="EMBL" id="AP026073">
    <property type="protein sequence ID" value="BDM71232.1"/>
    <property type="molecule type" value="Genomic_DNA"/>
</dbReference>
<evidence type="ECO:0000259" key="1">
    <source>
        <dbReference type="Pfam" id="PF13460"/>
    </source>
</evidence>
<organism evidence="2 3">
    <name type="scientific">Streptomyces nigrescens</name>
    <dbReference type="NCBI Taxonomy" id="1920"/>
    <lineage>
        <taxon>Bacteria</taxon>
        <taxon>Bacillati</taxon>
        <taxon>Actinomycetota</taxon>
        <taxon>Actinomycetes</taxon>
        <taxon>Kitasatosporales</taxon>
        <taxon>Streptomycetaceae</taxon>
        <taxon>Streptomyces</taxon>
    </lineage>
</organism>
<dbReference type="PANTHER" id="PTHR43162:SF1">
    <property type="entry name" value="PRESTALK A DIFFERENTIATION PROTEIN A"/>
    <property type="match status" value="1"/>
</dbReference>
<evidence type="ECO:0000313" key="3">
    <source>
        <dbReference type="Proteomes" id="UP001059597"/>
    </source>
</evidence>
<dbReference type="RefSeq" id="WP_315975436.1">
    <property type="nucleotide sequence ID" value="NZ_AP026073.1"/>
</dbReference>
<dbReference type="Pfam" id="PF13460">
    <property type="entry name" value="NAD_binding_10"/>
    <property type="match status" value="1"/>
</dbReference>
<dbReference type="PANTHER" id="PTHR43162">
    <property type="match status" value="1"/>
</dbReference>
<protein>
    <submittedName>
        <fullName evidence="2">Nucleotide-diphosphate-sugar epimerase</fullName>
    </submittedName>
</protein>
<dbReference type="Gene3D" id="3.40.50.720">
    <property type="entry name" value="NAD(P)-binding Rossmann-like Domain"/>
    <property type="match status" value="1"/>
</dbReference>
<evidence type="ECO:0000313" key="2">
    <source>
        <dbReference type="EMBL" id="BDM71232.1"/>
    </source>
</evidence>